<evidence type="ECO:0000313" key="1">
    <source>
        <dbReference type="EMBL" id="KPE52484.1"/>
    </source>
</evidence>
<organism evidence="1 2">
    <name type="scientific">Chryseobacterium indologenes</name>
    <name type="common">Flavobacterium indologenes</name>
    <dbReference type="NCBI Taxonomy" id="253"/>
    <lineage>
        <taxon>Bacteria</taxon>
        <taxon>Pseudomonadati</taxon>
        <taxon>Bacteroidota</taxon>
        <taxon>Flavobacteriia</taxon>
        <taxon>Flavobacteriales</taxon>
        <taxon>Weeksellaceae</taxon>
        <taxon>Chryseobacterium group</taxon>
        <taxon>Chryseobacterium</taxon>
    </lineage>
</organism>
<dbReference type="RefSeq" id="WP_062696037.1">
    <property type="nucleotide sequence ID" value="NZ_LJOD01000001.1"/>
</dbReference>
<name>A0A0N0IXS6_CHRID</name>
<evidence type="ECO:0008006" key="3">
    <source>
        <dbReference type="Google" id="ProtNLM"/>
    </source>
</evidence>
<sequence length="806" mass="91212">MSKKLILFFTFNAFAGLSAQDKAELALQTLEEKFPQEKIHLLLNKNSYLAGENIWFKSFVFEGYTPSDISTNLFVELYDRNKVLIDKKLVPLFDGQGNGSFTLPESMKEDVYYMRAYTTWMTNFSESFQLVKEIPVYNPASPEKLELNINSPWTASVYPESGTFINGINTKLAVRIQSKGAMPSGWNGYVIDTAKPDEKIVSFKGFDENVGSFRMTPQSGKTYQLFLEDAKGNQKTIDLPPVSSSGINLQVESRTDGIRYSLKSKNIANPSTFYKVMGTINNQLVFKSVIHTLSDEKVYTIPAGQLVNGILQIIVIDDKDAVVAQRLCFIKPDLLKVKQPTLQSPSFNETPRALNSFKINTDSRVSNYTIAVSDGRFQSTEEDNSLLSTLWLTGDITSKLSSPYQYFTKGHNSDALDAVLISEKWKRFDWRSVIAGDFPVIKNNPEQYISYKGKVSVLGKPAPNATLNLIFNTEKQSMGLYPVKTDANGFFTLGGLIFHDMFKFHYQLNGENKETKVPKEQVQVIFQPNYSFVPYRSSLPESRYILTKRLPNDPLPEEITRSITTKSNQKLINEKIINIQEVKLRAQKKDLTKKLNDELSSPLFRSSNETVFDFVNDEGKAQGHTNVMQWLQGRVAGLQIQHREGAFVPLIRGAQPMIYLDEMIINPEQISFLSMSDVAMVKIIKDYFMGGFAGGSGGAILIYTKRGGSQGKIPTSEMFSQLKQISLRGYDRPEIFNNLDYSGGAFNRIQKDSRSILYWNPAFDMESSEDPSIKFYNNDDAQNYRIIIMGFDKDSNLPLYYNEIVK</sequence>
<gene>
    <name evidence="1" type="ORF">AOB46_00165</name>
</gene>
<dbReference type="PATRIC" id="fig|253.9.peg.35"/>
<dbReference type="AlphaFoldDB" id="A0A0N0IXS6"/>
<protein>
    <recommendedName>
        <fullName evidence="3">TonB-dependent receptor plug domain-containing protein</fullName>
    </recommendedName>
</protein>
<dbReference type="Proteomes" id="UP000037953">
    <property type="component" value="Unassembled WGS sequence"/>
</dbReference>
<dbReference type="SUPFAM" id="SSF56935">
    <property type="entry name" value="Porins"/>
    <property type="match status" value="1"/>
</dbReference>
<reference evidence="1 2" key="1">
    <citation type="journal article" date="2015" name="Genom Data">
        <title>Draft genome sequence of a multidrug-resistant Chryseobacterium indologenes isolate from Malaysia.</title>
        <authorList>
            <person name="Yu C.Y."/>
            <person name="Ang G.Y."/>
            <person name="Cheng H.J."/>
            <person name="Cheong Y.M."/>
            <person name="Yin W.F."/>
            <person name="Chan K.G."/>
        </authorList>
    </citation>
    <scope>NUCLEOTIDE SEQUENCE [LARGE SCALE GENOMIC DNA]</scope>
    <source>
        <strain evidence="1 2">CI_885</strain>
    </source>
</reference>
<accession>A0A0N0IXS6</accession>
<comment type="caution">
    <text evidence="1">The sequence shown here is derived from an EMBL/GenBank/DDBJ whole genome shotgun (WGS) entry which is preliminary data.</text>
</comment>
<reference evidence="2" key="2">
    <citation type="submission" date="2015-09" db="EMBL/GenBank/DDBJ databases">
        <title>Draft genome sequence of a multidrug-resistant Chryseobacterium indologenes isolate from Malaysia.</title>
        <authorList>
            <person name="Yu C.Y."/>
            <person name="Ang G.Y."/>
            <person name="Chan K.-G."/>
        </authorList>
    </citation>
    <scope>NUCLEOTIDE SEQUENCE [LARGE SCALE GENOMIC DNA]</scope>
    <source>
        <strain evidence="2">CI_885</strain>
    </source>
</reference>
<dbReference type="OrthoDB" id="679547at2"/>
<proteinExistence type="predicted"/>
<evidence type="ECO:0000313" key="2">
    <source>
        <dbReference type="Proteomes" id="UP000037953"/>
    </source>
</evidence>
<dbReference type="Gene3D" id="2.60.40.1930">
    <property type="match status" value="1"/>
</dbReference>
<dbReference type="EMBL" id="LJOD01000001">
    <property type="protein sequence ID" value="KPE52484.1"/>
    <property type="molecule type" value="Genomic_DNA"/>
</dbReference>